<organism evidence="1 2">
    <name type="scientific">Brachionus plicatilis</name>
    <name type="common">Marine rotifer</name>
    <name type="synonym">Brachionus muelleri</name>
    <dbReference type="NCBI Taxonomy" id="10195"/>
    <lineage>
        <taxon>Eukaryota</taxon>
        <taxon>Metazoa</taxon>
        <taxon>Spiralia</taxon>
        <taxon>Gnathifera</taxon>
        <taxon>Rotifera</taxon>
        <taxon>Eurotatoria</taxon>
        <taxon>Monogononta</taxon>
        <taxon>Pseudotrocha</taxon>
        <taxon>Ploima</taxon>
        <taxon>Brachionidae</taxon>
        <taxon>Brachionus</taxon>
    </lineage>
</organism>
<evidence type="ECO:0000313" key="2">
    <source>
        <dbReference type="Proteomes" id="UP000276133"/>
    </source>
</evidence>
<comment type="caution">
    <text evidence="1">The sequence shown here is derived from an EMBL/GenBank/DDBJ whole genome shotgun (WGS) entry which is preliminary data.</text>
</comment>
<keyword evidence="2" id="KW-1185">Reference proteome</keyword>
<dbReference type="Proteomes" id="UP000276133">
    <property type="component" value="Unassembled WGS sequence"/>
</dbReference>
<sequence length="103" mass="12243">MFSLPANFLNRELLSEKTRILVSVRVQQIVIVYFKLGKISSYFDKLKFTKIKYSKKNTIKKCNKVNCTRRIFVLLIFEIHNIELTLLKPCCLKLVLEIDNFER</sequence>
<proteinExistence type="predicted"/>
<dbReference type="AlphaFoldDB" id="A0A3M7R661"/>
<evidence type="ECO:0000313" key="1">
    <source>
        <dbReference type="EMBL" id="RNA19092.1"/>
    </source>
</evidence>
<dbReference type="EMBL" id="REGN01004104">
    <property type="protein sequence ID" value="RNA19092.1"/>
    <property type="molecule type" value="Genomic_DNA"/>
</dbReference>
<gene>
    <name evidence="1" type="ORF">BpHYR1_008117</name>
</gene>
<reference evidence="1 2" key="1">
    <citation type="journal article" date="2018" name="Sci. Rep.">
        <title>Genomic signatures of local adaptation to the degree of environmental predictability in rotifers.</title>
        <authorList>
            <person name="Franch-Gras L."/>
            <person name="Hahn C."/>
            <person name="Garcia-Roger E.M."/>
            <person name="Carmona M.J."/>
            <person name="Serra M."/>
            <person name="Gomez A."/>
        </authorList>
    </citation>
    <scope>NUCLEOTIDE SEQUENCE [LARGE SCALE GENOMIC DNA]</scope>
    <source>
        <strain evidence="1">HYR1</strain>
    </source>
</reference>
<accession>A0A3M7R661</accession>
<name>A0A3M7R661_BRAPC</name>
<protein>
    <submittedName>
        <fullName evidence="1">Uncharacterized protein</fullName>
    </submittedName>
</protein>